<dbReference type="EMBL" id="JAAMPI010000813">
    <property type="protein sequence ID" value="KAF4628437.1"/>
    <property type="molecule type" value="Genomic_DNA"/>
</dbReference>
<sequence length="379" mass="42934">MTSPSSPDLGTPSTSVGLDLRLRAFIVALGRHMVPKLNVDLSRTRSTDMADLHIAQLQCESNQLRGPHNIGVIRSFLWDPKRKAQQQLALITIVNPPEAPVKYHSRYTSSLLVHFICDLSKHAPRYMHNRRGRIHMKHDTYTCGTLLDMNIAIPDANGCIVQYVGVVTRHRKRPESFPTVVELYSMLSMAAMFRKQKTHAGVVRLFIVHSCWVQVLSATAPLSYIMSILEGRDSIEGILEIIESPWFNLLSLPSLEQLLLYAFESATLTEHERIPEMFLNRTVQSGALKRVQARSDLMSAIGRDSAGETSAAVTKISDYEVEHRDVRPPNVLWNPEIRNVVLVDFERSEILEQLAVLQETSPNRKQKHLYDPRASRRSL</sequence>
<gene>
    <name evidence="1" type="ORF">G7Y89_g9718</name>
</gene>
<dbReference type="InterPro" id="IPR011009">
    <property type="entry name" value="Kinase-like_dom_sf"/>
</dbReference>
<dbReference type="Proteomes" id="UP000566819">
    <property type="component" value="Unassembled WGS sequence"/>
</dbReference>
<accession>A0A8H4VZV2</accession>
<evidence type="ECO:0008006" key="3">
    <source>
        <dbReference type="Google" id="ProtNLM"/>
    </source>
</evidence>
<reference evidence="1 2" key="1">
    <citation type="submission" date="2020-03" db="EMBL/GenBank/DDBJ databases">
        <title>Draft Genome Sequence of Cudoniella acicularis.</title>
        <authorList>
            <person name="Buettner E."/>
            <person name="Kellner H."/>
        </authorList>
    </citation>
    <scope>NUCLEOTIDE SEQUENCE [LARGE SCALE GENOMIC DNA]</scope>
    <source>
        <strain evidence="1 2">DSM 108380</strain>
    </source>
</reference>
<dbReference type="OrthoDB" id="2156052at2759"/>
<evidence type="ECO:0000313" key="2">
    <source>
        <dbReference type="Proteomes" id="UP000566819"/>
    </source>
</evidence>
<dbReference type="AlphaFoldDB" id="A0A8H4VZV2"/>
<proteinExistence type="predicted"/>
<keyword evidence="2" id="KW-1185">Reference proteome</keyword>
<evidence type="ECO:0000313" key="1">
    <source>
        <dbReference type="EMBL" id="KAF4628437.1"/>
    </source>
</evidence>
<protein>
    <recommendedName>
        <fullName evidence="3">Protein kinase domain-containing protein</fullName>
    </recommendedName>
</protein>
<comment type="caution">
    <text evidence="1">The sequence shown here is derived from an EMBL/GenBank/DDBJ whole genome shotgun (WGS) entry which is preliminary data.</text>
</comment>
<dbReference type="SUPFAM" id="SSF56112">
    <property type="entry name" value="Protein kinase-like (PK-like)"/>
    <property type="match status" value="1"/>
</dbReference>
<name>A0A8H4VZV2_9HELO</name>
<organism evidence="1 2">
    <name type="scientific">Cudoniella acicularis</name>
    <dbReference type="NCBI Taxonomy" id="354080"/>
    <lineage>
        <taxon>Eukaryota</taxon>
        <taxon>Fungi</taxon>
        <taxon>Dikarya</taxon>
        <taxon>Ascomycota</taxon>
        <taxon>Pezizomycotina</taxon>
        <taxon>Leotiomycetes</taxon>
        <taxon>Helotiales</taxon>
        <taxon>Tricladiaceae</taxon>
        <taxon>Cudoniella</taxon>
    </lineage>
</organism>